<dbReference type="PANTHER" id="PTHR12934">
    <property type="entry name" value="50S RIBOSOMAL PROTEIN L15"/>
    <property type="match status" value="1"/>
</dbReference>
<gene>
    <name evidence="4 8" type="primary">rplO</name>
    <name evidence="8" type="ORF">WDJ50_11735</name>
</gene>
<dbReference type="PROSITE" id="PS00475">
    <property type="entry name" value="RIBOSOMAL_L15"/>
    <property type="match status" value="1"/>
</dbReference>
<dbReference type="InterPro" id="IPR036227">
    <property type="entry name" value="Ribosomal_uL15/eL18_sf"/>
</dbReference>
<dbReference type="PANTHER" id="PTHR12934:SF11">
    <property type="entry name" value="LARGE RIBOSOMAL SUBUNIT PROTEIN UL15M"/>
    <property type="match status" value="1"/>
</dbReference>
<dbReference type="AlphaFoldDB" id="A0AAU6Q1J4"/>
<dbReference type="RefSeq" id="WP_339095297.1">
    <property type="nucleotide sequence ID" value="NZ_CP149782.1"/>
</dbReference>
<dbReference type="Pfam" id="PF00828">
    <property type="entry name" value="Ribosomal_L27A"/>
    <property type="match status" value="1"/>
</dbReference>
<keyword evidence="4" id="KW-0694">RNA-binding</keyword>
<evidence type="ECO:0000259" key="7">
    <source>
        <dbReference type="Pfam" id="PF00828"/>
    </source>
</evidence>
<dbReference type="SUPFAM" id="SSF52080">
    <property type="entry name" value="Ribosomal proteins L15p and L18e"/>
    <property type="match status" value="1"/>
</dbReference>
<evidence type="ECO:0000256" key="2">
    <source>
        <dbReference type="ARBA" id="ARBA00022980"/>
    </source>
</evidence>
<comment type="similarity">
    <text evidence="1 4 5">Belongs to the universal ribosomal protein uL15 family.</text>
</comment>
<keyword evidence="4" id="KW-0699">rRNA-binding</keyword>
<dbReference type="InterPro" id="IPR001196">
    <property type="entry name" value="Ribosomal_uL15_CS"/>
</dbReference>
<keyword evidence="2 4" id="KW-0689">Ribosomal protein</keyword>
<dbReference type="GO" id="GO:0019843">
    <property type="term" value="F:rRNA binding"/>
    <property type="evidence" value="ECO:0007669"/>
    <property type="project" value="UniProtKB-UniRule"/>
</dbReference>
<dbReference type="Gene3D" id="3.100.10.10">
    <property type="match status" value="1"/>
</dbReference>
<comment type="subunit">
    <text evidence="4">Part of the 50S ribosomal subunit.</text>
</comment>
<evidence type="ECO:0000256" key="1">
    <source>
        <dbReference type="ARBA" id="ARBA00007320"/>
    </source>
</evidence>
<protein>
    <recommendedName>
        <fullName evidence="4">Large ribosomal subunit protein uL15</fullName>
    </recommendedName>
</protein>
<dbReference type="InterPro" id="IPR021131">
    <property type="entry name" value="Ribosomal_uL15/eL18"/>
</dbReference>
<dbReference type="InterPro" id="IPR005749">
    <property type="entry name" value="Ribosomal_uL15_bac-type"/>
</dbReference>
<keyword evidence="3 4" id="KW-0687">Ribonucleoprotein</keyword>
<evidence type="ECO:0000256" key="4">
    <source>
        <dbReference type="HAMAP-Rule" id="MF_01341"/>
    </source>
</evidence>
<reference evidence="8" key="1">
    <citation type="submission" date="2024-03" db="EMBL/GenBank/DDBJ databases">
        <title>Deinococcus weizhi sp. nov., isolated from human skin.</title>
        <authorList>
            <person name="Wei Z."/>
            <person name="Tian F."/>
            <person name="Yang C."/>
            <person name="Xin L.T."/>
            <person name="Wen Z.J."/>
            <person name="Lan K.C."/>
            <person name="Yu L."/>
            <person name="Zhe W."/>
            <person name="Dan F.D."/>
            <person name="Jun W."/>
            <person name="Rui Z."/>
            <person name="Yong X.J."/>
            <person name="Ting Y."/>
            <person name="Wei X."/>
            <person name="Xu Z.G."/>
            <person name="Xin Z."/>
            <person name="Dong F.G."/>
            <person name="Ni X.M."/>
            <person name="Zheng M.G."/>
            <person name="Chun Y."/>
            <person name="Qian W.X."/>
        </authorList>
    </citation>
    <scope>NUCLEOTIDE SEQUENCE</scope>
    <source>
        <strain evidence="8">VB142</strain>
    </source>
</reference>
<evidence type="ECO:0000256" key="5">
    <source>
        <dbReference type="RuleBase" id="RU003888"/>
    </source>
</evidence>
<name>A0AAU6Q1J4_9DEIO</name>
<dbReference type="GO" id="GO:0006412">
    <property type="term" value="P:translation"/>
    <property type="evidence" value="ECO:0007669"/>
    <property type="project" value="UniProtKB-UniRule"/>
</dbReference>
<organism evidence="8">
    <name type="scientific">Deinococcus sp. VB142</name>
    <dbReference type="NCBI Taxonomy" id="3112952"/>
    <lineage>
        <taxon>Bacteria</taxon>
        <taxon>Thermotogati</taxon>
        <taxon>Deinococcota</taxon>
        <taxon>Deinococci</taxon>
        <taxon>Deinococcales</taxon>
        <taxon>Deinococcaceae</taxon>
        <taxon>Deinococcus</taxon>
    </lineage>
</organism>
<sequence>MKLHDLKPTPGSRKDRKRVGRGPGGTDKTAGRGHKGQKSRSGAGKGQFFEGGRSRLIARLPKRGFNNVGTTYEVVNLSQLQDIEETTFDRDVLEAYRLVRRKNRPVKLLASGEISRAVTVHVDAASEAAIKAVEAAGGQVILPEVQTQQDEAQKAE</sequence>
<feature type="domain" description="Large ribosomal subunit protein uL15/eL18" evidence="7">
    <location>
        <begin position="74"/>
        <end position="140"/>
    </location>
</feature>
<evidence type="ECO:0000313" key="8">
    <source>
        <dbReference type="EMBL" id="WYF44074.1"/>
    </source>
</evidence>
<dbReference type="GO" id="GO:0022625">
    <property type="term" value="C:cytosolic large ribosomal subunit"/>
    <property type="evidence" value="ECO:0007669"/>
    <property type="project" value="TreeGrafter"/>
</dbReference>
<feature type="region of interest" description="Disordered" evidence="6">
    <location>
        <begin position="1"/>
        <end position="50"/>
    </location>
</feature>
<dbReference type="GO" id="GO:0003735">
    <property type="term" value="F:structural constituent of ribosome"/>
    <property type="evidence" value="ECO:0007669"/>
    <property type="project" value="InterPro"/>
</dbReference>
<proteinExistence type="inferred from homology"/>
<dbReference type="EMBL" id="CP149782">
    <property type="protein sequence ID" value="WYF44074.1"/>
    <property type="molecule type" value="Genomic_DNA"/>
</dbReference>
<evidence type="ECO:0000256" key="6">
    <source>
        <dbReference type="SAM" id="MobiDB-lite"/>
    </source>
</evidence>
<dbReference type="NCBIfam" id="TIGR01071">
    <property type="entry name" value="rplO_bact"/>
    <property type="match status" value="1"/>
</dbReference>
<accession>A0AAU6Q1J4</accession>
<dbReference type="InterPro" id="IPR030878">
    <property type="entry name" value="Ribosomal_uL15"/>
</dbReference>
<evidence type="ECO:0000256" key="3">
    <source>
        <dbReference type="ARBA" id="ARBA00023274"/>
    </source>
</evidence>
<dbReference type="HAMAP" id="MF_01341">
    <property type="entry name" value="Ribosomal_uL15"/>
    <property type="match status" value="1"/>
</dbReference>
<comment type="function">
    <text evidence="4">Binds to the 23S rRNA.</text>
</comment>